<accession>A0A845D900</accession>
<feature type="transmembrane region" description="Helical" evidence="1">
    <location>
        <begin position="20"/>
        <end position="42"/>
    </location>
</feature>
<name>A0A845D900_9BACT</name>
<evidence type="ECO:0000256" key="1">
    <source>
        <dbReference type="SAM" id="Phobius"/>
    </source>
</evidence>
<dbReference type="Proteomes" id="UP000449092">
    <property type="component" value="Unassembled WGS sequence"/>
</dbReference>
<dbReference type="EMBL" id="VXOY01000005">
    <property type="protein sequence ID" value="MYE37972.1"/>
    <property type="molecule type" value="Genomic_DNA"/>
</dbReference>
<organism evidence="2 3">
    <name type="scientific">Candidatus Spechtbacteria bacterium SB0662_bin_43</name>
    <dbReference type="NCBI Taxonomy" id="2604897"/>
    <lineage>
        <taxon>Bacteria</taxon>
        <taxon>Candidatus Spechtiibacteriota</taxon>
    </lineage>
</organism>
<proteinExistence type="predicted"/>
<keyword evidence="1" id="KW-0472">Membrane</keyword>
<dbReference type="AlphaFoldDB" id="A0A845D900"/>
<evidence type="ECO:0000313" key="3">
    <source>
        <dbReference type="Proteomes" id="UP000449092"/>
    </source>
</evidence>
<keyword evidence="1" id="KW-0812">Transmembrane</keyword>
<comment type="caution">
    <text evidence="2">The sequence shown here is derived from an EMBL/GenBank/DDBJ whole genome shotgun (WGS) entry which is preliminary data.</text>
</comment>
<protein>
    <submittedName>
        <fullName evidence="2">Uncharacterized protein</fullName>
    </submittedName>
</protein>
<gene>
    <name evidence="2" type="ORF">F4X82_00420</name>
</gene>
<sequence>MQVDIKIGWEGQILDTVWGTVYYVVFLLLFALLCGFSAFTFAENNPDTVHRIVEGDTSSHFDSFVLSHEYVGEAFQNHSCALC</sequence>
<evidence type="ECO:0000313" key="2">
    <source>
        <dbReference type="EMBL" id="MYE37972.1"/>
    </source>
</evidence>
<reference evidence="2 3" key="1">
    <citation type="submission" date="2019-09" db="EMBL/GenBank/DDBJ databases">
        <title>Characterisation of the sponge microbiome using genome-centric metagenomics.</title>
        <authorList>
            <person name="Engelberts J.P."/>
            <person name="Robbins S.J."/>
            <person name="De Goeij J.M."/>
            <person name="Aranda M."/>
            <person name="Bell S.C."/>
            <person name="Webster N.S."/>
        </authorList>
    </citation>
    <scope>NUCLEOTIDE SEQUENCE [LARGE SCALE GENOMIC DNA]</scope>
    <source>
        <strain evidence="2">SB0662_bin_43</strain>
    </source>
</reference>
<keyword evidence="1" id="KW-1133">Transmembrane helix</keyword>